<dbReference type="EMBL" id="JAFEMO010000003">
    <property type="protein sequence ID" value="KAH7573458.1"/>
    <property type="molecule type" value="Genomic_DNA"/>
</dbReference>
<dbReference type="Pfam" id="PF03031">
    <property type="entry name" value="NIF"/>
    <property type="match status" value="1"/>
</dbReference>
<dbReference type="SMART" id="SM00577">
    <property type="entry name" value="CPDc"/>
    <property type="match status" value="1"/>
</dbReference>
<feature type="domain" description="FCP1 homology" evidence="1">
    <location>
        <begin position="195"/>
        <end position="354"/>
    </location>
</feature>
<organism evidence="2 3">
    <name type="scientific">Xanthoceras sorbifolium</name>
    <dbReference type="NCBI Taxonomy" id="99658"/>
    <lineage>
        <taxon>Eukaryota</taxon>
        <taxon>Viridiplantae</taxon>
        <taxon>Streptophyta</taxon>
        <taxon>Embryophyta</taxon>
        <taxon>Tracheophyta</taxon>
        <taxon>Spermatophyta</taxon>
        <taxon>Magnoliopsida</taxon>
        <taxon>eudicotyledons</taxon>
        <taxon>Gunneridae</taxon>
        <taxon>Pentapetalae</taxon>
        <taxon>rosids</taxon>
        <taxon>malvids</taxon>
        <taxon>Sapindales</taxon>
        <taxon>Sapindaceae</taxon>
        <taxon>Xanthoceroideae</taxon>
        <taxon>Xanthoceras</taxon>
    </lineage>
</organism>
<reference evidence="2 3" key="1">
    <citation type="submission" date="2021-02" db="EMBL/GenBank/DDBJ databases">
        <title>Plant Genome Project.</title>
        <authorList>
            <person name="Zhang R.-G."/>
        </authorList>
    </citation>
    <scope>NUCLEOTIDE SEQUENCE [LARGE SCALE GENOMIC DNA]</scope>
    <source>
        <tissue evidence="2">Leaves</tissue>
    </source>
</reference>
<name>A0ABQ8IAA4_9ROSI</name>
<dbReference type="InterPro" id="IPR050365">
    <property type="entry name" value="TIM50"/>
</dbReference>
<dbReference type="InterPro" id="IPR004274">
    <property type="entry name" value="FCP1_dom"/>
</dbReference>
<evidence type="ECO:0000313" key="3">
    <source>
        <dbReference type="Proteomes" id="UP000827721"/>
    </source>
</evidence>
<dbReference type="InterPro" id="IPR011948">
    <property type="entry name" value="Dullard_phosphatase"/>
</dbReference>
<proteinExistence type="predicted"/>
<keyword evidence="3" id="KW-1185">Reference proteome</keyword>
<dbReference type="InterPro" id="IPR023214">
    <property type="entry name" value="HAD_sf"/>
</dbReference>
<sequence length="372" mass="42334">MDFEVAYVVHMLLMTRNSIVLFLQSDHELFMNQYVLEAQLISKLFDGKVEKMNSLNEIFGNRESDHFSNLSAEVIGKSAEDLIPPHEEVNFGTIFDLDMPQSQRLRWSCHEVRNVGEGTCQDIMPIDEALLKPHDALFSYSIQQTISLDQDVNVYSCIGIANEEDYNPYLYMSSWQNLPELVSPYWPQSLLKEPQRGLRITLVLDLDETLVHSTFDICEDADFSFPIHSKMQVQTVFVRQRPYLQMFLEAVASMFDIVIFTAGQSTYAGQLLDILDPNQTLIGQRVYRDSCVFADGGYLKDLTILGRDLARIAIVDNTPQVFQLQVDNGIPIESWFGDPSDSALLSLLLFLETLVGADDVRPIIKKKFGSHK</sequence>
<dbReference type="PANTHER" id="PTHR12210">
    <property type="entry name" value="DULLARD PROTEIN PHOSPHATASE"/>
    <property type="match status" value="1"/>
</dbReference>
<dbReference type="Proteomes" id="UP000827721">
    <property type="component" value="Unassembled WGS sequence"/>
</dbReference>
<dbReference type="CDD" id="cd07521">
    <property type="entry name" value="HAD_FCP1-like"/>
    <property type="match status" value="1"/>
</dbReference>
<evidence type="ECO:0000313" key="2">
    <source>
        <dbReference type="EMBL" id="KAH7573458.1"/>
    </source>
</evidence>
<dbReference type="InterPro" id="IPR036412">
    <property type="entry name" value="HAD-like_sf"/>
</dbReference>
<gene>
    <name evidence="2" type="ORF">JRO89_XS03G0152700</name>
</gene>
<evidence type="ECO:0000259" key="1">
    <source>
        <dbReference type="PROSITE" id="PS50969"/>
    </source>
</evidence>
<dbReference type="NCBIfam" id="TIGR02251">
    <property type="entry name" value="HIF-SF_euk"/>
    <property type="match status" value="1"/>
</dbReference>
<dbReference type="SUPFAM" id="SSF56784">
    <property type="entry name" value="HAD-like"/>
    <property type="match status" value="1"/>
</dbReference>
<dbReference type="Gene3D" id="3.40.50.1000">
    <property type="entry name" value="HAD superfamily/HAD-like"/>
    <property type="match status" value="1"/>
</dbReference>
<dbReference type="PROSITE" id="PS50969">
    <property type="entry name" value="FCP1"/>
    <property type="match status" value="1"/>
</dbReference>
<protein>
    <recommendedName>
        <fullName evidence="1">FCP1 homology domain-containing protein</fullName>
    </recommendedName>
</protein>
<comment type="caution">
    <text evidence="2">The sequence shown here is derived from an EMBL/GenBank/DDBJ whole genome shotgun (WGS) entry which is preliminary data.</text>
</comment>
<accession>A0ABQ8IAA4</accession>